<organism evidence="7 8">
    <name type="scientific">Arthrobacter globiformis (strain ATCC 8010 / DSM 20124 / JCM 1332 / NBRC 12137 / NCIMB 8907 / NRRL B-2979 / 168)</name>
    <dbReference type="NCBI Taxonomy" id="1077972"/>
    <lineage>
        <taxon>Bacteria</taxon>
        <taxon>Bacillati</taxon>
        <taxon>Actinomycetota</taxon>
        <taxon>Actinomycetes</taxon>
        <taxon>Micrococcales</taxon>
        <taxon>Micrococcaceae</taxon>
        <taxon>Arthrobacter</taxon>
    </lineage>
</organism>
<reference evidence="7 8" key="1">
    <citation type="submission" date="2011-12" db="EMBL/GenBank/DDBJ databases">
        <title>Whole genome shotgun sequence of Arthrobacter globiformis NBRC 12137.</title>
        <authorList>
            <person name="Miyazawa S."/>
            <person name="Hosoyama A."/>
            <person name="Tsuchikane K."/>
            <person name="Katsumata H."/>
            <person name="Yamazaki S."/>
            <person name="Fujita N."/>
        </authorList>
    </citation>
    <scope>NUCLEOTIDE SEQUENCE [LARGE SCALE GENOMIC DNA]</scope>
    <source>
        <strain evidence="7 8">NBRC 12137</strain>
    </source>
</reference>
<dbReference type="SUPFAM" id="SSF51905">
    <property type="entry name" value="FAD/NAD(P)-binding domain"/>
    <property type="match status" value="1"/>
</dbReference>
<dbReference type="Pfam" id="PF05199">
    <property type="entry name" value="GMC_oxred_C"/>
    <property type="match status" value="1"/>
</dbReference>
<feature type="binding site" evidence="5">
    <location>
        <position position="226"/>
    </location>
    <ligand>
        <name>FAD</name>
        <dbReference type="ChEBI" id="CHEBI:57692"/>
    </ligand>
</feature>
<feature type="domain" description="Glucose-methanol-choline oxidoreductase N-terminal" evidence="6">
    <location>
        <begin position="257"/>
        <end position="271"/>
    </location>
</feature>
<gene>
    <name evidence="7" type="ORF">ARGLB_040_00280</name>
</gene>
<dbReference type="STRING" id="1077972.ARGLB_040_00280"/>
<dbReference type="Gene3D" id="3.50.50.60">
    <property type="entry name" value="FAD/NAD(P)-binding domain"/>
    <property type="match status" value="1"/>
</dbReference>
<keyword evidence="8" id="KW-1185">Reference proteome</keyword>
<comment type="caution">
    <text evidence="7">The sequence shown here is derived from an EMBL/GenBank/DDBJ whole genome shotgun (WGS) entry which is preliminary data.</text>
</comment>
<dbReference type="InterPro" id="IPR012132">
    <property type="entry name" value="GMC_OxRdtase"/>
</dbReference>
<dbReference type="SUPFAM" id="SSF54373">
    <property type="entry name" value="FAD-linked reductases, C-terminal domain"/>
    <property type="match status" value="1"/>
</dbReference>
<dbReference type="GO" id="GO:0050660">
    <property type="term" value="F:flavin adenine dinucleotide binding"/>
    <property type="evidence" value="ECO:0007669"/>
    <property type="project" value="InterPro"/>
</dbReference>
<proteinExistence type="inferred from homology"/>
<dbReference type="GO" id="GO:0016614">
    <property type="term" value="F:oxidoreductase activity, acting on CH-OH group of donors"/>
    <property type="evidence" value="ECO:0007669"/>
    <property type="project" value="InterPro"/>
</dbReference>
<evidence type="ECO:0000256" key="3">
    <source>
        <dbReference type="ARBA" id="ARBA00022630"/>
    </source>
</evidence>
<evidence type="ECO:0000313" key="7">
    <source>
        <dbReference type="EMBL" id="GAB13574.1"/>
    </source>
</evidence>
<dbReference type="PIRSF" id="PIRSF000137">
    <property type="entry name" value="Alcohol_oxidase"/>
    <property type="match status" value="1"/>
</dbReference>
<evidence type="ECO:0000256" key="2">
    <source>
        <dbReference type="ARBA" id="ARBA00010790"/>
    </source>
</evidence>
<dbReference type="Pfam" id="PF00732">
    <property type="entry name" value="GMC_oxred_N"/>
    <property type="match status" value="1"/>
</dbReference>
<evidence type="ECO:0000256" key="5">
    <source>
        <dbReference type="PIRSR" id="PIRSR000137-2"/>
    </source>
</evidence>
<dbReference type="AlphaFoldDB" id="H0QL73"/>
<comment type="similarity">
    <text evidence="2">Belongs to the GMC oxidoreductase family.</text>
</comment>
<dbReference type="eggNOG" id="COG2303">
    <property type="taxonomic scope" value="Bacteria"/>
</dbReference>
<evidence type="ECO:0000256" key="4">
    <source>
        <dbReference type="ARBA" id="ARBA00022827"/>
    </source>
</evidence>
<sequence length="532" mass="55896">MTEKFDYVIVGGGAAGCIVAARLSENTDSSILVLEAGTDYAPGTTPEGVLDAKYVPMRGHAPTFNAGHDWGLIAHSRGGAGISVPQARLIGGGGAINGGIALRGALADYKEWVAFGNPRWSWDEVLPFFKKIENDAAPGEDIHGHDGPIPINRATDEELAPLQAAFIESAQATGAPYVWDLNAPNAHGVGPVPQTRIGGRRVSTAESHLDPARNRPNLTVRGNSLVNRLLFDGTRIVGVELADGTVIDAGEVIVAAGAILTPAILQRSGVGPAELINSLGTDLVVDLPVGDNLGDHFSIPLMAVPKPGVWDENQFSLQTAYRMSTKAQPDSLDGQLTMFTYLNARTTGEGSRGIAGEGTDDIENVAGIGCVLNKPRSLGTVRISTMDPAVLPDVDPNYLDAQVDREAIRELVRVGWNVFTAKPLADMLEAPLGMDAATINDDSALDAAIEEKAASGYHFTGTCLMAPAERGGVVDQEGRVHGIDGLRVIDASVIPTTPAANSMLTTYMVAERISTMILDEMNSRAGAGMAAR</sequence>
<dbReference type="Proteomes" id="UP000003828">
    <property type="component" value="Unassembled WGS sequence"/>
</dbReference>
<name>H0QL73_ARTG1</name>
<evidence type="ECO:0000259" key="6">
    <source>
        <dbReference type="PROSITE" id="PS00624"/>
    </source>
</evidence>
<dbReference type="Gene3D" id="3.30.410.40">
    <property type="match status" value="1"/>
</dbReference>
<evidence type="ECO:0000313" key="8">
    <source>
        <dbReference type="Proteomes" id="UP000003828"/>
    </source>
</evidence>
<keyword evidence="4 5" id="KW-0274">FAD</keyword>
<protein>
    <submittedName>
        <fullName evidence="7">Putative oxidoreductase</fullName>
    </submittedName>
</protein>
<dbReference type="PROSITE" id="PS00624">
    <property type="entry name" value="GMC_OXRED_2"/>
    <property type="match status" value="1"/>
</dbReference>
<dbReference type="InterPro" id="IPR036188">
    <property type="entry name" value="FAD/NAD-bd_sf"/>
</dbReference>
<dbReference type="RefSeq" id="WP_003800942.1">
    <property type="nucleotide sequence ID" value="NZ_BAEG01000040.1"/>
</dbReference>
<dbReference type="PROSITE" id="PS51257">
    <property type="entry name" value="PROKAR_LIPOPROTEIN"/>
    <property type="match status" value="1"/>
</dbReference>
<evidence type="ECO:0000256" key="1">
    <source>
        <dbReference type="ARBA" id="ARBA00001974"/>
    </source>
</evidence>
<dbReference type="InterPro" id="IPR007867">
    <property type="entry name" value="GMC_OxRtase_C"/>
</dbReference>
<keyword evidence="3" id="KW-0285">Flavoprotein</keyword>
<dbReference type="InterPro" id="IPR000172">
    <property type="entry name" value="GMC_OxRdtase_N"/>
</dbReference>
<comment type="cofactor">
    <cofactor evidence="1 5">
        <name>FAD</name>
        <dbReference type="ChEBI" id="CHEBI:57692"/>
    </cofactor>
</comment>
<dbReference type="EMBL" id="BAEG01000040">
    <property type="protein sequence ID" value="GAB13574.1"/>
    <property type="molecule type" value="Genomic_DNA"/>
</dbReference>
<dbReference type="PANTHER" id="PTHR11552:SF147">
    <property type="entry name" value="CHOLINE DEHYDROGENASE, MITOCHONDRIAL"/>
    <property type="match status" value="1"/>
</dbReference>
<accession>H0QL73</accession>
<dbReference type="PANTHER" id="PTHR11552">
    <property type="entry name" value="GLUCOSE-METHANOL-CHOLINE GMC OXIDOREDUCTASE"/>
    <property type="match status" value="1"/>
</dbReference>